<evidence type="ECO:0000259" key="2">
    <source>
        <dbReference type="Pfam" id="PF00534"/>
    </source>
</evidence>
<gene>
    <name evidence="4" type="ORF">DFR34_1289</name>
</gene>
<keyword evidence="1 4" id="KW-0808">Transferase</keyword>
<keyword evidence="4" id="KW-0328">Glycosyltransferase</keyword>
<dbReference type="Proteomes" id="UP000247555">
    <property type="component" value="Unassembled WGS sequence"/>
</dbReference>
<evidence type="ECO:0000313" key="5">
    <source>
        <dbReference type="Proteomes" id="UP000247555"/>
    </source>
</evidence>
<dbReference type="InterPro" id="IPR028098">
    <property type="entry name" value="Glyco_trans_4-like_N"/>
</dbReference>
<dbReference type="SUPFAM" id="SSF53756">
    <property type="entry name" value="UDP-Glycosyltransferase/glycogen phosphorylase"/>
    <property type="match status" value="1"/>
</dbReference>
<evidence type="ECO:0000313" key="4">
    <source>
        <dbReference type="EMBL" id="PXX75069.1"/>
    </source>
</evidence>
<name>A0A318KCY2_9NEIS</name>
<proteinExistence type="predicted"/>
<dbReference type="PANTHER" id="PTHR46401">
    <property type="entry name" value="GLYCOSYLTRANSFERASE WBBK-RELATED"/>
    <property type="match status" value="1"/>
</dbReference>
<comment type="caution">
    <text evidence="4">The sequence shown here is derived from an EMBL/GenBank/DDBJ whole genome shotgun (WGS) entry which is preliminary data.</text>
</comment>
<dbReference type="GO" id="GO:0009103">
    <property type="term" value="P:lipopolysaccharide biosynthetic process"/>
    <property type="evidence" value="ECO:0007669"/>
    <property type="project" value="TreeGrafter"/>
</dbReference>
<dbReference type="EMBL" id="QJKI01000028">
    <property type="protein sequence ID" value="PXX75069.1"/>
    <property type="molecule type" value="Genomic_DNA"/>
</dbReference>
<dbReference type="PANTHER" id="PTHR46401:SF2">
    <property type="entry name" value="GLYCOSYLTRANSFERASE WBBK-RELATED"/>
    <property type="match status" value="1"/>
</dbReference>
<accession>A0A318KCY2</accession>
<reference evidence="4 5" key="1">
    <citation type="submission" date="2018-05" db="EMBL/GenBank/DDBJ databases">
        <title>Genomic Encyclopedia of Type Strains, Phase IV (KMG-IV): sequencing the most valuable type-strain genomes for metagenomic binning, comparative biology and taxonomic classification.</title>
        <authorList>
            <person name="Goeker M."/>
        </authorList>
    </citation>
    <scope>NUCLEOTIDE SEQUENCE [LARGE SCALE GENOMIC DNA]</scope>
    <source>
        <strain evidence="4 5">DSM 29661</strain>
    </source>
</reference>
<dbReference type="InterPro" id="IPR001296">
    <property type="entry name" value="Glyco_trans_1"/>
</dbReference>
<sequence length="389" mass="41846">MKLLVNGVPLLAPLTGIGQYTRQLFTALRADGLDPLMFYGLHCEHGLPATAEVSGTARNTRRAYDLVRKVLPNPRELKRLVERASFAWHARGLASAGYLYHEPNILPQRYAGPTVITVHDLSCFDHPETHPADRVAIMHRELPRAIERADHIIVISEATRRAVQQRFAVPDARLSVTLLAADPRFAPRPAASLALPLAGMHLSPGNYVLCVGTLEPRKNLGVLFEAYAGLPAALRQRFPLVVAGMAGWHTDALMASARQLMAKGELRLLGYVSDALLPLLYAGAAAFAYPSRYEGFGLPPLEAMACGVPVLASSATSLPEVVGDAGLLADPDDVDAMRAGLLRLLDDRAGAQQLAAAGLARAAGFSWARCAAETRAVYRQVAARHGLPD</sequence>
<dbReference type="Pfam" id="PF00534">
    <property type="entry name" value="Glycos_transf_1"/>
    <property type="match status" value="1"/>
</dbReference>
<dbReference type="CDD" id="cd03809">
    <property type="entry name" value="GT4_MtfB-like"/>
    <property type="match status" value="1"/>
</dbReference>
<evidence type="ECO:0000259" key="3">
    <source>
        <dbReference type="Pfam" id="PF13439"/>
    </source>
</evidence>
<keyword evidence="5" id="KW-1185">Reference proteome</keyword>
<dbReference type="FunFam" id="3.40.50.2000:FF:000119">
    <property type="entry name" value="Glycosyl transferase group 1"/>
    <property type="match status" value="1"/>
</dbReference>
<protein>
    <submittedName>
        <fullName evidence="4">Alpha-1,3-rhamnosyl/mannosyltransferase</fullName>
    </submittedName>
</protein>
<dbReference type="GO" id="GO:0016757">
    <property type="term" value="F:glycosyltransferase activity"/>
    <property type="evidence" value="ECO:0007669"/>
    <property type="project" value="UniProtKB-KW"/>
</dbReference>
<evidence type="ECO:0000256" key="1">
    <source>
        <dbReference type="ARBA" id="ARBA00022679"/>
    </source>
</evidence>
<dbReference type="Pfam" id="PF13439">
    <property type="entry name" value="Glyco_transf_4"/>
    <property type="match status" value="1"/>
</dbReference>
<dbReference type="AlphaFoldDB" id="A0A318KCY2"/>
<dbReference type="OrthoDB" id="433681at2"/>
<organism evidence="4 5">
    <name type="scientific">Rivihabitans pingtungensis</name>
    <dbReference type="NCBI Taxonomy" id="1054498"/>
    <lineage>
        <taxon>Bacteria</taxon>
        <taxon>Pseudomonadati</taxon>
        <taxon>Pseudomonadota</taxon>
        <taxon>Betaproteobacteria</taxon>
        <taxon>Neisseriales</taxon>
        <taxon>Aquaspirillaceae</taxon>
        <taxon>Rivihabitans</taxon>
    </lineage>
</organism>
<dbReference type="RefSeq" id="WP_110391937.1">
    <property type="nucleotide sequence ID" value="NZ_QJKI01000028.1"/>
</dbReference>
<feature type="domain" description="Glycosyltransferase subfamily 4-like N-terminal" evidence="3">
    <location>
        <begin position="16"/>
        <end position="176"/>
    </location>
</feature>
<dbReference type="Gene3D" id="3.40.50.2000">
    <property type="entry name" value="Glycogen Phosphorylase B"/>
    <property type="match status" value="2"/>
</dbReference>
<feature type="domain" description="Glycosyl transferase family 1" evidence="2">
    <location>
        <begin position="206"/>
        <end position="357"/>
    </location>
</feature>